<accession>A0A4R4AL56</accession>
<comment type="cofactor">
    <cofactor evidence="2">
        <name>Fe cation</name>
        <dbReference type="ChEBI" id="CHEBI:24875"/>
    </cofactor>
    <text evidence="2">Binds 1 Fe cation per subunit.</text>
</comment>
<evidence type="ECO:0000256" key="1">
    <source>
        <dbReference type="ARBA" id="ARBA00008416"/>
    </source>
</evidence>
<sequence length="282" mass="30665">MDTPGHRRLIDARRASDGSGVRLQRVLAREGMGALDPLLLLDDFAIADRHDTPPGFPEHPHRGFETLTLMLDGAMAHADHLGNRDLVETGDVAWMRAGRGVIHAEQPVLRNGRAHGLQLWLNLPARDKLSDPAYRRIPAAQIPRLAPTPGCRVRVIAGDLELAGTQTHGPLTEAACAPLLLDLALDPNDEFDLPATPGWRQLLYVHQGRVAIADDGIRRHQLAELDDTEELRLTAGTEGAGALLIAARPLAEPLAHYGPFVMNTQAEIDQAIADYEAGRLTD</sequence>
<organism evidence="6 7">
    <name type="scientific">Marichromatium gracile</name>
    <name type="common">Chromatium gracile</name>
    <dbReference type="NCBI Taxonomy" id="1048"/>
    <lineage>
        <taxon>Bacteria</taxon>
        <taxon>Pseudomonadati</taxon>
        <taxon>Pseudomonadota</taxon>
        <taxon>Gammaproteobacteria</taxon>
        <taxon>Chromatiales</taxon>
        <taxon>Chromatiaceae</taxon>
        <taxon>Marichromatium</taxon>
    </lineage>
</organism>
<comment type="similarity">
    <text evidence="1 3">Belongs to the pirin family.</text>
</comment>
<dbReference type="InterPro" id="IPR008778">
    <property type="entry name" value="Pirin_C_dom"/>
</dbReference>
<feature type="domain" description="Pirin N-terminal" evidence="4">
    <location>
        <begin position="21"/>
        <end position="121"/>
    </location>
</feature>
<dbReference type="PANTHER" id="PTHR13903">
    <property type="entry name" value="PIRIN-RELATED"/>
    <property type="match status" value="1"/>
</dbReference>
<dbReference type="PIRSF" id="PIRSF006232">
    <property type="entry name" value="Pirin"/>
    <property type="match status" value="1"/>
</dbReference>
<dbReference type="CDD" id="cd02909">
    <property type="entry name" value="cupin_pirin_N"/>
    <property type="match status" value="1"/>
</dbReference>
<dbReference type="InterPro" id="IPR012093">
    <property type="entry name" value="Pirin"/>
</dbReference>
<dbReference type="InterPro" id="IPR014710">
    <property type="entry name" value="RmlC-like_jellyroll"/>
</dbReference>
<evidence type="ECO:0000256" key="2">
    <source>
        <dbReference type="PIRSR" id="PIRSR006232-1"/>
    </source>
</evidence>
<protein>
    <recommendedName>
        <fullName evidence="8">Pirin N-terminal domain-containing protein</fullName>
    </recommendedName>
</protein>
<dbReference type="EMBL" id="SMDC01000001">
    <property type="protein sequence ID" value="TCW40005.1"/>
    <property type="molecule type" value="Genomic_DNA"/>
</dbReference>
<dbReference type="PANTHER" id="PTHR13903:SF8">
    <property type="entry name" value="PIRIN"/>
    <property type="match status" value="1"/>
</dbReference>
<feature type="domain" description="Pirin C-terminal" evidence="5">
    <location>
        <begin position="181"/>
        <end position="280"/>
    </location>
</feature>
<keyword evidence="2" id="KW-0408">Iron</keyword>
<evidence type="ECO:0000259" key="5">
    <source>
        <dbReference type="Pfam" id="PF05726"/>
    </source>
</evidence>
<proteinExistence type="inferred from homology"/>
<evidence type="ECO:0000313" key="7">
    <source>
        <dbReference type="Proteomes" id="UP000295247"/>
    </source>
</evidence>
<dbReference type="Proteomes" id="UP000295247">
    <property type="component" value="Unassembled WGS sequence"/>
</dbReference>
<gene>
    <name evidence="6" type="ORF">EDC29_101422</name>
</gene>
<feature type="binding site" evidence="2">
    <location>
        <position position="61"/>
    </location>
    <ligand>
        <name>Fe cation</name>
        <dbReference type="ChEBI" id="CHEBI:24875"/>
    </ligand>
</feature>
<dbReference type="GO" id="GO:0046872">
    <property type="term" value="F:metal ion binding"/>
    <property type="evidence" value="ECO:0007669"/>
    <property type="project" value="UniProtKB-KW"/>
</dbReference>
<keyword evidence="2" id="KW-0479">Metal-binding</keyword>
<comment type="caution">
    <text evidence="6">The sequence shown here is derived from an EMBL/GenBank/DDBJ whole genome shotgun (WGS) entry which is preliminary data.</text>
</comment>
<evidence type="ECO:0000313" key="6">
    <source>
        <dbReference type="EMBL" id="TCW40005.1"/>
    </source>
</evidence>
<dbReference type="Gene3D" id="2.60.120.10">
    <property type="entry name" value="Jelly Rolls"/>
    <property type="match status" value="2"/>
</dbReference>
<reference evidence="6 7" key="1">
    <citation type="submission" date="2019-03" db="EMBL/GenBank/DDBJ databases">
        <title>Genomic Encyclopedia of Type Strains, Phase IV (KMG-IV): sequencing the most valuable type-strain genomes for metagenomic binning, comparative biology and taxonomic classification.</title>
        <authorList>
            <person name="Goeker M."/>
        </authorList>
    </citation>
    <scope>NUCLEOTIDE SEQUENCE [LARGE SCALE GENOMIC DNA]</scope>
    <source>
        <strain evidence="6 7">DSM 203</strain>
    </source>
</reference>
<dbReference type="CDD" id="cd02247">
    <property type="entry name" value="cupin_pirin_C"/>
    <property type="match status" value="1"/>
</dbReference>
<name>A0A4R4AL56_MARGR</name>
<dbReference type="AlphaFoldDB" id="A0A4R4AL56"/>
<dbReference type="Pfam" id="PF02678">
    <property type="entry name" value="Pirin"/>
    <property type="match status" value="1"/>
</dbReference>
<dbReference type="RefSeq" id="WP_132228351.1">
    <property type="nucleotide sequence ID" value="NZ_NRRH01000001.1"/>
</dbReference>
<dbReference type="SUPFAM" id="SSF51182">
    <property type="entry name" value="RmlC-like cupins"/>
    <property type="match status" value="1"/>
</dbReference>
<evidence type="ECO:0008006" key="8">
    <source>
        <dbReference type="Google" id="ProtNLM"/>
    </source>
</evidence>
<dbReference type="InterPro" id="IPR003829">
    <property type="entry name" value="Pirin_N_dom"/>
</dbReference>
<evidence type="ECO:0000256" key="3">
    <source>
        <dbReference type="RuleBase" id="RU003457"/>
    </source>
</evidence>
<feature type="binding site" evidence="2">
    <location>
        <position position="105"/>
    </location>
    <ligand>
        <name>Fe cation</name>
        <dbReference type="ChEBI" id="CHEBI:24875"/>
    </ligand>
</feature>
<feature type="binding site" evidence="2">
    <location>
        <position position="59"/>
    </location>
    <ligand>
        <name>Fe cation</name>
        <dbReference type="ChEBI" id="CHEBI:24875"/>
    </ligand>
</feature>
<dbReference type="Pfam" id="PF05726">
    <property type="entry name" value="Pirin_C"/>
    <property type="match status" value="1"/>
</dbReference>
<dbReference type="InterPro" id="IPR011051">
    <property type="entry name" value="RmlC_Cupin_sf"/>
</dbReference>
<feature type="binding site" evidence="2">
    <location>
        <position position="103"/>
    </location>
    <ligand>
        <name>Fe cation</name>
        <dbReference type="ChEBI" id="CHEBI:24875"/>
    </ligand>
</feature>
<evidence type="ECO:0000259" key="4">
    <source>
        <dbReference type="Pfam" id="PF02678"/>
    </source>
</evidence>